<feature type="region of interest" description="Disordered" evidence="1">
    <location>
        <begin position="25"/>
        <end position="64"/>
    </location>
</feature>
<reference evidence="2 3" key="1">
    <citation type="submission" date="2014-04" db="EMBL/GenBank/DDBJ databases">
        <title>A new species of microsporidia sheds light on the evolution of extreme parasitism.</title>
        <authorList>
            <person name="Haag K.L."/>
            <person name="James T.Y."/>
            <person name="Larsson R."/>
            <person name="Schaer T.M."/>
            <person name="Refardt D."/>
            <person name="Pombert J.-F."/>
            <person name="Ebert D."/>
        </authorList>
    </citation>
    <scope>NUCLEOTIDE SEQUENCE [LARGE SCALE GENOMIC DNA]</scope>
    <source>
        <strain evidence="2 3">UGP3</strain>
        <tissue evidence="2">Spores</tissue>
    </source>
</reference>
<accession>A0A098VQ03</accession>
<feature type="region of interest" description="Disordered" evidence="1">
    <location>
        <begin position="90"/>
        <end position="114"/>
    </location>
</feature>
<feature type="compositionally biased region" description="Polar residues" evidence="1">
    <location>
        <begin position="52"/>
        <end position="64"/>
    </location>
</feature>
<dbReference type="HOGENOM" id="CLU_1019705_0_0_1"/>
<keyword evidence="3" id="KW-1185">Reference proteome</keyword>
<evidence type="ECO:0000313" key="3">
    <source>
        <dbReference type="Proteomes" id="UP000029725"/>
    </source>
</evidence>
<gene>
    <name evidence="2" type="ORF">DI09_44p120</name>
</gene>
<dbReference type="GeneID" id="25259996"/>
<name>A0A098VQ03_9MICR</name>
<proteinExistence type="predicted"/>
<evidence type="ECO:0000313" key="2">
    <source>
        <dbReference type="EMBL" id="KGG51108.1"/>
    </source>
</evidence>
<dbReference type="VEuPathDB" id="MicrosporidiaDB:DI09_44p120"/>
<feature type="compositionally biased region" description="Polar residues" evidence="1">
    <location>
        <begin position="98"/>
        <end position="114"/>
    </location>
</feature>
<sequence length="273" mass="29864">MAYMQDPCENPYKKAKKPFDEFIDWGGASSSGATTPGSSSSGTGTPNSFSGQDSRQISPLASPSNMYSAIPGPYSDIFLSNTTNNFHASKSVLEGDDSSSQGATLPSDPNFSSQIPTIVHHNTDLDASFPYIVSPLKGPSEHHVSEDVAPPQQVTLFPLISNVYTPLIYYPPTVKRAPACPPLLPVSQRNPGIKRAHPWDGLRLKAVKNIELQALSLIRSWVFYKQGKKKEFPLPVEVEIPIEKADGNCFEDTICIADPDLYARLVDLEQKNR</sequence>
<comment type="caution">
    <text evidence="2">The sequence shown here is derived from an EMBL/GenBank/DDBJ whole genome shotgun (WGS) entry which is preliminary data.</text>
</comment>
<organism evidence="2 3">
    <name type="scientific">Mitosporidium daphniae</name>
    <dbReference type="NCBI Taxonomy" id="1485682"/>
    <lineage>
        <taxon>Eukaryota</taxon>
        <taxon>Fungi</taxon>
        <taxon>Fungi incertae sedis</taxon>
        <taxon>Microsporidia</taxon>
        <taxon>Mitosporidium</taxon>
    </lineage>
</organism>
<dbReference type="EMBL" id="JMKJ01000388">
    <property type="protein sequence ID" value="KGG51108.1"/>
    <property type="molecule type" value="Genomic_DNA"/>
</dbReference>
<dbReference type="AlphaFoldDB" id="A0A098VQ03"/>
<protein>
    <submittedName>
        <fullName evidence="2">Uncharacterized protein</fullName>
    </submittedName>
</protein>
<dbReference type="Proteomes" id="UP000029725">
    <property type="component" value="Unassembled WGS sequence"/>
</dbReference>
<feature type="compositionally biased region" description="Low complexity" evidence="1">
    <location>
        <begin position="26"/>
        <end position="51"/>
    </location>
</feature>
<dbReference type="RefSeq" id="XP_013237535.1">
    <property type="nucleotide sequence ID" value="XM_013382081.1"/>
</dbReference>
<evidence type="ECO:0000256" key="1">
    <source>
        <dbReference type="SAM" id="MobiDB-lite"/>
    </source>
</evidence>